<gene>
    <name evidence="1" type="ORF">HY912_04855</name>
</gene>
<proteinExistence type="predicted"/>
<sequence length="124" mass="14047">MKLTFGTEYLAGGGHSSNIFFGDVAFHDTYTSGAYLKVKCDKVSSRLCVDKISANSAGLLGWFYYDYASQNWWDCYVTNDSYHLMNGWFLSSVSNYQFTFNKSGMPGYYWVSFSQEPRGDCSDA</sequence>
<evidence type="ECO:0000313" key="2">
    <source>
        <dbReference type="Proteomes" id="UP000807825"/>
    </source>
</evidence>
<dbReference type="Proteomes" id="UP000807825">
    <property type="component" value="Unassembled WGS sequence"/>
</dbReference>
<dbReference type="EMBL" id="JACRDE010000143">
    <property type="protein sequence ID" value="MBI5248803.1"/>
    <property type="molecule type" value="Genomic_DNA"/>
</dbReference>
<name>A0A9D6YZH1_9BACT</name>
<protein>
    <submittedName>
        <fullName evidence="1">Uncharacterized protein</fullName>
    </submittedName>
</protein>
<reference evidence="1" key="1">
    <citation type="submission" date="2020-07" db="EMBL/GenBank/DDBJ databases">
        <title>Huge and variable diversity of episymbiotic CPR bacteria and DPANN archaea in groundwater ecosystems.</title>
        <authorList>
            <person name="He C.Y."/>
            <person name="Keren R."/>
            <person name="Whittaker M."/>
            <person name="Farag I.F."/>
            <person name="Doudna J."/>
            <person name="Cate J.H.D."/>
            <person name="Banfield J.F."/>
        </authorList>
    </citation>
    <scope>NUCLEOTIDE SEQUENCE</scope>
    <source>
        <strain evidence="1">NC_groundwater_1664_Pr3_B-0.1um_52_9</strain>
    </source>
</reference>
<dbReference type="AlphaFoldDB" id="A0A9D6YZH1"/>
<comment type="caution">
    <text evidence="1">The sequence shown here is derived from an EMBL/GenBank/DDBJ whole genome shotgun (WGS) entry which is preliminary data.</text>
</comment>
<accession>A0A9D6YZH1</accession>
<organism evidence="1 2">
    <name type="scientific">Desulfomonile tiedjei</name>
    <dbReference type="NCBI Taxonomy" id="2358"/>
    <lineage>
        <taxon>Bacteria</taxon>
        <taxon>Pseudomonadati</taxon>
        <taxon>Thermodesulfobacteriota</taxon>
        <taxon>Desulfomonilia</taxon>
        <taxon>Desulfomonilales</taxon>
        <taxon>Desulfomonilaceae</taxon>
        <taxon>Desulfomonile</taxon>
    </lineage>
</organism>
<evidence type="ECO:0000313" key="1">
    <source>
        <dbReference type="EMBL" id="MBI5248803.1"/>
    </source>
</evidence>